<dbReference type="AlphaFoldDB" id="A0A166XR84"/>
<sequence length="206" mass="23842">MPHKTIFTISDALDFDVRQWLDSQDWSIQHFKNSQTFFEQADLTLPACVILQLNDSILRYAKLIQQLSNQNSPIIPVIIESRETLLPQKGRHVCESLNFVDLPVEIELLSQLIKSAFERAIEQQQCIEISAIYYDKFTLRELDIAQQLVNGKTVNEIAERLFLVPNTIEKYLERMRIKTNSTTLTALTKLLNKYPPSLDLPKNTHL</sequence>
<dbReference type="SUPFAM" id="SSF52172">
    <property type="entry name" value="CheY-like"/>
    <property type="match status" value="1"/>
</dbReference>
<protein>
    <recommendedName>
        <fullName evidence="1">HTH luxR-type domain-containing protein</fullName>
    </recommendedName>
</protein>
<feature type="domain" description="HTH luxR-type" evidence="1">
    <location>
        <begin position="151"/>
        <end position="178"/>
    </location>
</feature>
<dbReference type="InterPro" id="IPR016032">
    <property type="entry name" value="Sig_transdc_resp-reg_C-effctor"/>
</dbReference>
<dbReference type="InterPro" id="IPR000792">
    <property type="entry name" value="Tscrpt_reg_LuxR_C"/>
</dbReference>
<dbReference type="SUPFAM" id="SSF46894">
    <property type="entry name" value="C-terminal effector domain of the bipartite response regulators"/>
    <property type="match status" value="1"/>
</dbReference>
<gene>
    <name evidence="2" type="ORF">N475_11300</name>
</gene>
<dbReference type="Gene3D" id="1.10.10.10">
    <property type="entry name" value="Winged helix-like DNA-binding domain superfamily/Winged helix DNA-binding domain"/>
    <property type="match status" value="1"/>
</dbReference>
<organism evidence="2 3">
    <name type="scientific">Pseudoalteromonas luteoviolacea DSM 6061</name>
    <dbReference type="NCBI Taxonomy" id="1365250"/>
    <lineage>
        <taxon>Bacteria</taxon>
        <taxon>Pseudomonadati</taxon>
        <taxon>Pseudomonadota</taxon>
        <taxon>Gammaproteobacteria</taxon>
        <taxon>Alteromonadales</taxon>
        <taxon>Pseudoalteromonadaceae</taxon>
        <taxon>Pseudoalteromonas</taxon>
    </lineage>
</organism>
<dbReference type="PROSITE" id="PS00622">
    <property type="entry name" value="HTH_LUXR_1"/>
    <property type="match status" value="1"/>
</dbReference>
<dbReference type="PRINTS" id="PR00038">
    <property type="entry name" value="HTHLUXR"/>
</dbReference>
<dbReference type="EMBL" id="AUYB01000093">
    <property type="protein sequence ID" value="KZN40707.1"/>
    <property type="molecule type" value="Genomic_DNA"/>
</dbReference>
<dbReference type="GO" id="GO:0003677">
    <property type="term" value="F:DNA binding"/>
    <property type="evidence" value="ECO:0007669"/>
    <property type="project" value="InterPro"/>
</dbReference>
<dbReference type="GO" id="GO:0006355">
    <property type="term" value="P:regulation of DNA-templated transcription"/>
    <property type="evidence" value="ECO:0007669"/>
    <property type="project" value="InterPro"/>
</dbReference>
<dbReference type="InterPro" id="IPR011006">
    <property type="entry name" value="CheY-like_superfamily"/>
</dbReference>
<dbReference type="InterPro" id="IPR036388">
    <property type="entry name" value="WH-like_DNA-bd_sf"/>
</dbReference>
<keyword evidence="3" id="KW-1185">Reference proteome</keyword>
<dbReference type="Proteomes" id="UP000076643">
    <property type="component" value="Unassembled WGS sequence"/>
</dbReference>
<proteinExistence type="predicted"/>
<dbReference type="PATRIC" id="fig|1365250.3.peg.1485"/>
<reference evidence="2 3" key="1">
    <citation type="submission" date="2013-07" db="EMBL/GenBank/DDBJ databases">
        <title>Comparative Genomic and Metabolomic Analysis of Twelve Strains of Pseudoalteromonas luteoviolacea.</title>
        <authorList>
            <person name="Vynne N.G."/>
            <person name="Mansson M."/>
            <person name="Gram L."/>
        </authorList>
    </citation>
    <scope>NUCLEOTIDE SEQUENCE [LARGE SCALE GENOMIC DNA]</scope>
    <source>
        <strain evidence="2 3">DSM 6061</strain>
    </source>
</reference>
<dbReference type="RefSeq" id="WP_063364949.1">
    <property type="nucleotide sequence ID" value="NZ_AQHB01000035.1"/>
</dbReference>
<accession>A0A166XR84</accession>
<evidence type="ECO:0000259" key="1">
    <source>
        <dbReference type="PROSITE" id="PS00622"/>
    </source>
</evidence>
<comment type="caution">
    <text evidence="2">The sequence shown here is derived from an EMBL/GenBank/DDBJ whole genome shotgun (WGS) entry which is preliminary data.</text>
</comment>
<dbReference type="Pfam" id="PF00196">
    <property type="entry name" value="GerE"/>
    <property type="match status" value="1"/>
</dbReference>
<evidence type="ECO:0000313" key="3">
    <source>
        <dbReference type="Proteomes" id="UP000076643"/>
    </source>
</evidence>
<name>A0A166XR84_9GAMM</name>
<dbReference type="SMART" id="SM00421">
    <property type="entry name" value="HTH_LUXR"/>
    <property type="match status" value="1"/>
</dbReference>
<evidence type="ECO:0000313" key="2">
    <source>
        <dbReference type="EMBL" id="KZN40707.1"/>
    </source>
</evidence>